<sequence>MEISDVIYGHHHIDGVLEELIKSAPVQRLKGIYQCGASFLVNRRWNVTRYEHSIGVMLLIKKLGGTIEEQIAGLLHDVSHTAFSHVVDVVFENQAEDYHENIFQQVIVHSEIPDILQKHGYHTEELLSDDSRWTLLEQPAPELCADRTDYTLRDMYRYGHINLHEAQTFLDHLIVRNGRMFPDSIEAGEWFVSVYYKEVIDFFLNPVNVYGYEYLARALKAALRHDVISAEDLLKTDQEVLNILRASKNEEVLSLLTSIHLGIQVIEGDIQYDFHQKKKMRLIDPSIFFDGEWIKSSDASEKVRKMGEAAYQKAKKGVYIISNCRLTAAFFMFGFANKGE</sequence>
<organism evidence="2 3">
    <name type="scientific">Bacillus subtilis</name>
    <dbReference type="NCBI Taxonomy" id="1423"/>
    <lineage>
        <taxon>Bacteria</taxon>
        <taxon>Bacillati</taxon>
        <taxon>Bacillota</taxon>
        <taxon>Bacilli</taxon>
        <taxon>Bacillales</taxon>
        <taxon>Bacillaceae</taxon>
        <taxon>Bacillus</taxon>
    </lineage>
</organism>
<dbReference type="SUPFAM" id="SSF109604">
    <property type="entry name" value="HD-domain/PDEase-like"/>
    <property type="match status" value="1"/>
</dbReference>
<dbReference type="SMART" id="SM00471">
    <property type="entry name" value="HDc"/>
    <property type="match status" value="1"/>
</dbReference>
<evidence type="ECO:0000313" key="2">
    <source>
        <dbReference type="EMBL" id="WEY84850.1"/>
    </source>
</evidence>
<dbReference type="CDD" id="cd00077">
    <property type="entry name" value="HDc"/>
    <property type="match status" value="1"/>
</dbReference>
<dbReference type="EMBL" id="CP120576">
    <property type="protein sequence ID" value="WEY84850.1"/>
    <property type="molecule type" value="Genomic_DNA"/>
</dbReference>
<dbReference type="Proteomes" id="UP001214898">
    <property type="component" value="Chromosome"/>
</dbReference>
<dbReference type="PANTHER" id="PTHR11373:SF41">
    <property type="entry name" value="METAL-DEPENDENT PHOSPHOHYDROLASE"/>
    <property type="match status" value="1"/>
</dbReference>
<gene>
    <name evidence="2" type="primary">ydhJ</name>
    <name evidence="2" type="ORF">P5633_00465</name>
</gene>
<dbReference type="AlphaFoldDB" id="A0AAX3RS02"/>
<dbReference type="InterPro" id="IPR006674">
    <property type="entry name" value="HD_domain"/>
</dbReference>
<dbReference type="GO" id="GO:0006203">
    <property type="term" value="P:dGTP catabolic process"/>
    <property type="evidence" value="ECO:0007669"/>
    <property type="project" value="TreeGrafter"/>
</dbReference>
<accession>A0AAX3RS02</accession>
<proteinExistence type="predicted"/>
<dbReference type="Gene3D" id="1.10.3210.10">
    <property type="entry name" value="Hypothetical protein af1432"/>
    <property type="match status" value="1"/>
</dbReference>
<dbReference type="GO" id="GO:0008832">
    <property type="term" value="F:dGTPase activity"/>
    <property type="evidence" value="ECO:0007669"/>
    <property type="project" value="TreeGrafter"/>
</dbReference>
<evidence type="ECO:0000259" key="1">
    <source>
        <dbReference type="SMART" id="SM00471"/>
    </source>
</evidence>
<feature type="domain" description="HD/PDEase" evidence="1">
    <location>
        <begin position="45"/>
        <end position="160"/>
    </location>
</feature>
<dbReference type="InterPro" id="IPR050135">
    <property type="entry name" value="dGTPase-like"/>
</dbReference>
<protein>
    <submittedName>
        <fullName evidence="2">HD domain-containing protein</fullName>
    </submittedName>
</protein>
<dbReference type="Pfam" id="PF01966">
    <property type="entry name" value="HD"/>
    <property type="match status" value="1"/>
</dbReference>
<evidence type="ECO:0000313" key="3">
    <source>
        <dbReference type="Proteomes" id="UP001214898"/>
    </source>
</evidence>
<reference evidence="2" key="1">
    <citation type="submission" date="2025-02" db="EMBL/GenBank/DDBJ databases">
        <title>Complete genome sequences of 52 Bacillus and Priestia strains isolated from West-African fermentations and 26 reference strains from the DSMZ collection.</title>
        <authorList>
            <person name="Wiedenbein E.S."/>
            <person name="Canoy T.S."/>
            <person name="Hui Y."/>
            <person name="Parkouda C."/>
            <person name="Dawende C."/>
            <person name="Ametefe E."/>
            <person name="Jespersen L."/>
            <person name="Nielsen D.S."/>
        </authorList>
    </citation>
    <scope>NUCLEOTIDE SEQUENCE</scope>
    <source>
        <strain evidence="2">PRO56</strain>
    </source>
</reference>
<dbReference type="FunFam" id="1.10.3210.10:FF:000026">
    <property type="entry name" value="Metal-dependent phosphohydrolase"/>
    <property type="match status" value="1"/>
</dbReference>
<dbReference type="InterPro" id="IPR003607">
    <property type="entry name" value="HD/PDEase_dom"/>
</dbReference>
<dbReference type="PANTHER" id="PTHR11373">
    <property type="entry name" value="DEOXYNUCLEOSIDE TRIPHOSPHATE TRIPHOSPHOHYDROLASE"/>
    <property type="match status" value="1"/>
</dbReference>
<name>A0AAX3RS02_BACIU</name>